<dbReference type="InterPro" id="IPR057203">
    <property type="entry name" value="DUF7881"/>
</dbReference>
<sequence>MDNRVGFRNVHIYNGITGEMLGGLRQNGSITEAVFLSMLNDILLIADEPLEVKERDSQRTILPSSNPLEFGSMEMNKEPCFLLYPHKAKKVNAVAARTRSEVSSFNILILPMYSTTPTTNIPTRENVRRATPETHVLDPRDPRTNLPANRHAHTTDFRATCMPPVEYHN</sequence>
<evidence type="ECO:0000313" key="2">
    <source>
        <dbReference type="EMBL" id="OJJ82709.1"/>
    </source>
</evidence>
<evidence type="ECO:0000259" key="1">
    <source>
        <dbReference type="Pfam" id="PF25324"/>
    </source>
</evidence>
<dbReference type="RefSeq" id="XP_022399407.1">
    <property type="nucleotide sequence ID" value="XM_022544742.1"/>
</dbReference>
<evidence type="ECO:0000313" key="3">
    <source>
        <dbReference type="Proteomes" id="UP000184300"/>
    </source>
</evidence>
<proteinExistence type="predicted"/>
<dbReference type="Proteomes" id="UP000184300">
    <property type="component" value="Unassembled WGS sequence"/>
</dbReference>
<gene>
    <name evidence="2" type="ORF">ASPGLDRAFT_36831</name>
</gene>
<organism evidence="2 3">
    <name type="scientific">Aspergillus glaucus CBS 516.65</name>
    <dbReference type="NCBI Taxonomy" id="1160497"/>
    <lineage>
        <taxon>Eukaryota</taxon>
        <taxon>Fungi</taxon>
        <taxon>Dikarya</taxon>
        <taxon>Ascomycota</taxon>
        <taxon>Pezizomycotina</taxon>
        <taxon>Eurotiomycetes</taxon>
        <taxon>Eurotiomycetidae</taxon>
        <taxon>Eurotiales</taxon>
        <taxon>Aspergillaceae</taxon>
        <taxon>Aspergillus</taxon>
        <taxon>Aspergillus subgen. Aspergillus</taxon>
    </lineage>
</organism>
<dbReference type="Pfam" id="PF25324">
    <property type="entry name" value="DUF7881"/>
    <property type="match status" value="1"/>
</dbReference>
<feature type="domain" description="DUF7881" evidence="1">
    <location>
        <begin position="8"/>
        <end position="71"/>
    </location>
</feature>
<dbReference type="VEuPathDB" id="FungiDB:ASPGLDRAFT_36831"/>
<dbReference type="GeneID" id="34461003"/>
<dbReference type="OrthoDB" id="2142759at2759"/>
<dbReference type="AlphaFoldDB" id="A0A1L9VFM3"/>
<reference evidence="3" key="1">
    <citation type="journal article" date="2017" name="Genome Biol.">
        <title>Comparative genomics reveals high biological diversity and specific adaptations in the industrially and medically important fungal genus Aspergillus.</title>
        <authorList>
            <person name="de Vries R.P."/>
            <person name="Riley R."/>
            <person name="Wiebenga A."/>
            <person name="Aguilar-Osorio G."/>
            <person name="Amillis S."/>
            <person name="Uchima C.A."/>
            <person name="Anderluh G."/>
            <person name="Asadollahi M."/>
            <person name="Askin M."/>
            <person name="Barry K."/>
            <person name="Battaglia E."/>
            <person name="Bayram O."/>
            <person name="Benocci T."/>
            <person name="Braus-Stromeyer S.A."/>
            <person name="Caldana C."/>
            <person name="Canovas D."/>
            <person name="Cerqueira G.C."/>
            <person name="Chen F."/>
            <person name="Chen W."/>
            <person name="Choi C."/>
            <person name="Clum A."/>
            <person name="Dos Santos R.A."/>
            <person name="Damasio A.R."/>
            <person name="Diallinas G."/>
            <person name="Emri T."/>
            <person name="Fekete E."/>
            <person name="Flipphi M."/>
            <person name="Freyberg S."/>
            <person name="Gallo A."/>
            <person name="Gournas C."/>
            <person name="Habgood R."/>
            <person name="Hainaut M."/>
            <person name="Harispe M.L."/>
            <person name="Henrissat B."/>
            <person name="Hilden K.S."/>
            <person name="Hope R."/>
            <person name="Hossain A."/>
            <person name="Karabika E."/>
            <person name="Karaffa L."/>
            <person name="Karanyi Z."/>
            <person name="Krasevec N."/>
            <person name="Kuo A."/>
            <person name="Kusch H."/>
            <person name="LaButti K."/>
            <person name="Lagendijk E.L."/>
            <person name="Lapidus A."/>
            <person name="Levasseur A."/>
            <person name="Lindquist E."/>
            <person name="Lipzen A."/>
            <person name="Logrieco A.F."/>
            <person name="MacCabe A."/>
            <person name="Maekelae M.R."/>
            <person name="Malavazi I."/>
            <person name="Melin P."/>
            <person name="Meyer V."/>
            <person name="Mielnichuk N."/>
            <person name="Miskei M."/>
            <person name="Molnar A.P."/>
            <person name="Mule G."/>
            <person name="Ngan C.Y."/>
            <person name="Orejas M."/>
            <person name="Orosz E."/>
            <person name="Ouedraogo J.P."/>
            <person name="Overkamp K.M."/>
            <person name="Park H.-S."/>
            <person name="Perrone G."/>
            <person name="Piumi F."/>
            <person name="Punt P.J."/>
            <person name="Ram A.F."/>
            <person name="Ramon A."/>
            <person name="Rauscher S."/>
            <person name="Record E."/>
            <person name="Riano-Pachon D.M."/>
            <person name="Robert V."/>
            <person name="Roehrig J."/>
            <person name="Ruller R."/>
            <person name="Salamov A."/>
            <person name="Salih N.S."/>
            <person name="Samson R.A."/>
            <person name="Sandor E."/>
            <person name="Sanguinetti M."/>
            <person name="Schuetze T."/>
            <person name="Sepcic K."/>
            <person name="Shelest E."/>
            <person name="Sherlock G."/>
            <person name="Sophianopoulou V."/>
            <person name="Squina F.M."/>
            <person name="Sun H."/>
            <person name="Susca A."/>
            <person name="Todd R.B."/>
            <person name="Tsang A."/>
            <person name="Unkles S.E."/>
            <person name="van de Wiele N."/>
            <person name="van Rossen-Uffink D."/>
            <person name="Oliveira J.V."/>
            <person name="Vesth T.C."/>
            <person name="Visser J."/>
            <person name="Yu J.-H."/>
            <person name="Zhou M."/>
            <person name="Andersen M.R."/>
            <person name="Archer D.B."/>
            <person name="Baker S.E."/>
            <person name="Benoit I."/>
            <person name="Brakhage A.A."/>
            <person name="Braus G.H."/>
            <person name="Fischer R."/>
            <person name="Frisvad J.C."/>
            <person name="Goldman G.H."/>
            <person name="Houbraken J."/>
            <person name="Oakley B."/>
            <person name="Pocsi I."/>
            <person name="Scazzocchio C."/>
            <person name="Seiboth B."/>
            <person name="vanKuyk P.A."/>
            <person name="Wortman J."/>
            <person name="Dyer P.S."/>
            <person name="Grigoriev I.V."/>
        </authorList>
    </citation>
    <scope>NUCLEOTIDE SEQUENCE [LARGE SCALE GENOMIC DNA]</scope>
    <source>
        <strain evidence="3">CBS 516.65</strain>
    </source>
</reference>
<protein>
    <recommendedName>
        <fullName evidence="1">DUF7881 domain-containing protein</fullName>
    </recommendedName>
</protein>
<name>A0A1L9VFM3_ASPGL</name>
<dbReference type="EMBL" id="KV878901">
    <property type="protein sequence ID" value="OJJ82709.1"/>
    <property type="molecule type" value="Genomic_DNA"/>
</dbReference>
<dbReference type="STRING" id="1160497.A0A1L9VFM3"/>
<keyword evidence="3" id="KW-1185">Reference proteome</keyword>
<accession>A0A1L9VFM3</accession>